<dbReference type="RefSeq" id="WP_200966965.1">
    <property type="nucleotide sequence ID" value="NZ_BMAQ01000026.1"/>
</dbReference>
<evidence type="ECO:0000256" key="6">
    <source>
        <dbReference type="ARBA" id="ARBA00023136"/>
    </source>
</evidence>
<comment type="subcellular location">
    <subcellularLocation>
        <location evidence="1 7">Cell membrane</location>
        <topology evidence="1 7">Multi-pass membrane protein</topology>
    </subcellularLocation>
</comment>
<feature type="domain" description="ABC transmembrane type-1" evidence="8">
    <location>
        <begin position="71"/>
        <end position="286"/>
    </location>
</feature>
<gene>
    <name evidence="9" type="ORF">PRECH8_20230</name>
</gene>
<dbReference type="Pfam" id="PF00528">
    <property type="entry name" value="BPD_transp_1"/>
    <property type="match status" value="1"/>
</dbReference>
<proteinExistence type="inferred from homology"/>
<dbReference type="PANTHER" id="PTHR30193">
    <property type="entry name" value="ABC TRANSPORTER PERMEASE PROTEIN"/>
    <property type="match status" value="1"/>
</dbReference>
<reference evidence="9" key="1">
    <citation type="submission" date="2020-08" db="EMBL/GenBank/DDBJ databases">
        <authorList>
            <person name="Uke A."/>
            <person name="Chhe C."/>
            <person name="Baramee S."/>
            <person name="Kosugi A."/>
        </authorList>
    </citation>
    <scope>NUCLEOTIDE SEQUENCE</scope>
    <source>
        <strain evidence="9">DA-C8</strain>
    </source>
</reference>
<evidence type="ECO:0000313" key="10">
    <source>
        <dbReference type="Proteomes" id="UP000654993"/>
    </source>
</evidence>
<name>A0A916QI03_9BACL</name>
<feature type="transmembrane region" description="Helical" evidence="7">
    <location>
        <begin position="217"/>
        <end position="239"/>
    </location>
</feature>
<dbReference type="InterPro" id="IPR051393">
    <property type="entry name" value="ABC_transporter_permease"/>
</dbReference>
<evidence type="ECO:0000256" key="5">
    <source>
        <dbReference type="ARBA" id="ARBA00022989"/>
    </source>
</evidence>
<evidence type="ECO:0000313" key="9">
    <source>
        <dbReference type="EMBL" id="GFR38727.1"/>
    </source>
</evidence>
<feature type="transmembrane region" description="Helical" evidence="7">
    <location>
        <begin position="162"/>
        <end position="184"/>
    </location>
</feature>
<evidence type="ECO:0000256" key="2">
    <source>
        <dbReference type="ARBA" id="ARBA00022448"/>
    </source>
</evidence>
<keyword evidence="6 7" id="KW-0472">Membrane</keyword>
<feature type="transmembrane region" description="Helical" evidence="7">
    <location>
        <begin position="71"/>
        <end position="97"/>
    </location>
</feature>
<accession>A0A916QI03</accession>
<sequence length="292" mass="33985">MFGRRWQFQYKAAPYVLILPFFLSFFLFSFIPLIFSFYTSMTRWNGFEDREFVGLMNFQRLLADQLFWKTLWNSVIIFVLHVPLMLFLALTLAVLLNRPLMRAKGFYRTSIFLPNVINVVAIVFVFSLLFNKQDGLVNTLLLSAGFIQEPIGWLETEFWSRVSVALMVLYRWTGYNMILFLAGLQTIPRELYESAYVDGANGVQAFWRITLPNMRRIFLFCSVLSTIGTFALFTEPYVLTNGGPLYATMTPILYLYQEAFMNLSFGYASAIAVAFFFIMMLLTILQLRVFKD</sequence>
<dbReference type="PANTHER" id="PTHR30193:SF37">
    <property type="entry name" value="INNER MEMBRANE ABC TRANSPORTER PERMEASE PROTEIN YCJO"/>
    <property type="match status" value="1"/>
</dbReference>
<comment type="caution">
    <text evidence="9">The sequence shown here is derived from an EMBL/GenBank/DDBJ whole genome shotgun (WGS) entry which is preliminary data.</text>
</comment>
<evidence type="ECO:0000256" key="3">
    <source>
        <dbReference type="ARBA" id="ARBA00022475"/>
    </source>
</evidence>
<reference evidence="9" key="2">
    <citation type="journal article" date="2021" name="Data Brief">
        <title>Draft genome sequence data of the facultative, thermophilic, xylanolytic bacterium Paenibacillus sp. strain DA-C8.</title>
        <authorList>
            <person name="Chhe C."/>
            <person name="Uke A."/>
            <person name="Baramee S."/>
            <person name="Ungkulpasvich U."/>
            <person name="Tachaapaikoon C."/>
            <person name="Pason P."/>
            <person name="Waeonukul R."/>
            <person name="Ratanakhanokchai K."/>
            <person name="Kosugi A."/>
        </authorList>
    </citation>
    <scope>NUCLEOTIDE SEQUENCE</scope>
    <source>
        <strain evidence="9">DA-C8</strain>
    </source>
</reference>
<dbReference type="AlphaFoldDB" id="A0A916QI03"/>
<dbReference type="PROSITE" id="PS50928">
    <property type="entry name" value="ABC_TM1"/>
    <property type="match status" value="1"/>
</dbReference>
<evidence type="ECO:0000259" key="8">
    <source>
        <dbReference type="PROSITE" id="PS50928"/>
    </source>
</evidence>
<evidence type="ECO:0000256" key="4">
    <source>
        <dbReference type="ARBA" id="ARBA00022692"/>
    </source>
</evidence>
<evidence type="ECO:0000256" key="1">
    <source>
        <dbReference type="ARBA" id="ARBA00004651"/>
    </source>
</evidence>
<dbReference type="Proteomes" id="UP000654993">
    <property type="component" value="Unassembled WGS sequence"/>
</dbReference>
<dbReference type="InterPro" id="IPR035906">
    <property type="entry name" value="MetI-like_sf"/>
</dbReference>
<evidence type="ECO:0000256" key="7">
    <source>
        <dbReference type="RuleBase" id="RU363032"/>
    </source>
</evidence>
<dbReference type="EMBL" id="BMAQ01000026">
    <property type="protein sequence ID" value="GFR38727.1"/>
    <property type="molecule type" value="Genomic_DNA"/>
</dbReference>
<dbReference type="Gene3D" id="1.10.3720.10">
    <property type="entry name" value="MetI-like"/>
    <property type="match status" value="1"/>
</dbReference>
<feature type="transmembrane region" description="Helical" evidence="7">
    <location>
        <begin position="259"/>
        <end position="285"/>
    </location>
</feature>
<keyword evidence="4 7" id="KW-0812">Transmembrane</keyword>
<dbReference type="GO" id="GO:0005886">
    <property type="term" value="C:plasma membrane"/>
    <property type="evidence" value="ECO:0007669"/>
    <property type="project" value="UniProtKB-SubCell"/>
</dbReference>
<keyword evidence="5 7" id="KW-1133">Transmembrane helix</keyword>
<dbReference type="SUPFAM" id="SSF161098">
    <property type="entry name" value="MetI-like"/>
    <property type="match status" value="1"/>
</dbReference>
<organism evidence="9 10">
    <name type="scientific">Insulibacter thermoxylanivorax</name>
    <dbReference type="NCBI Taxonomy" id="2749268"/>
    <lineage>
        <taxon>Bacteria</taxon>
        <taxon>Bacillati</taxon>
        <taxon>Bacillota</taxon>
        <taxon>Bacilli</taxon>
        <taxon>Bacillales</taxon>
        <taxon>Paenibacillaceae</taxon>
        <taxon>Insulibacter</taxon>
    </lineage>
</organism>
<feature type="transmembrane region" description="Helical" evidence="7">
    <location>
        <begin position="109"/>
        <end position="130"/>
    </location>
</feature>
<feature type="transmembrane region" description="Helical" evidence="7">
    <location>
        <begin position="12"/>
        <end position="38"/>
    </location>
</feature>
<dbReference type="GO" id="GO:0055085">
    <property type="term" value="P:transmembrane transport"/>
    <property type="evidence" value="ECO:0007669"/>
    <property type="project" value="InterPro"/>
</dbReference>
<keyword evidence="10" id="KW-1185">Reference proteome</keyword>
<dbReference type="CDD" id="cd06261">
    <property type="entry name" value="TM_PBP2"/>
    <property type="match status" value="1"/>
</dbReference>
<keyword evidence="3" id="KW-1003">Cell membrane</keyword>
<keyword evidence="2 7" id="KW-0813">Transport</keyword>
<comment type="similarity">
    <text evidence="7">Belongs to the binding-protein-dependent transport system permease family.</text>
</comment>
<protein>
    <submittedName>
        <fullName evidence="9">Lactose ABC transporter permease</fullName>
    </submittedName>
</protein>
<dbReference type="InterPro" id="IPR000515">
    <property type="entry name" value="MetI-like"/>
</dbReference>